<dbReference type="Pfam" id="PF07505">
    <property type="entry name" value="DUF5131"/>
    <property type="match status" value="1"/>
</dbReference>
<protein>
    <submittedName>
        <fullName evidence="1">DUF5131 family protein</fullName>
    </submittedName>
</protein>
<gene>
    <name evidence="1" type="ORF">GCM10017559_02440</name>
</gene>
<dbReference type="RefSeq" id="WP_344887030.1">
    <property type="nucleotide sequence ID" value="NZ_BAAAWD010000002.1"/>
</dbReference>
<sequence>MARRTTIEWTEVTWNPTTGCDQISAGCDNCYALTLAKRLKAMGAQKYQRDGDARTSGPGFGLTVHPSALAQPYSWRTPQVVFVNSMSDLFHARVPLDFVREVFKVISDTPQHTYQILTKRSSRLRKVAHLLEWPANLWMGVSVEDRDALHRADDLRKVPAQIKFLSCEPLLGPLSDLKIAGLDWVIAGGESGPTHRPVDPDWVREIRDLCQESQTPFFFKQWGGRTPKAGGRLLDGRTWDELPLQAQPSHSKNPHVVTA</sequence>
<dbReference type="Proteomes" id="UP001499930">
    <property type="component" value="Unassembled WGS sequence"/>
</dbReference>
<dbReference type="InterPro" id="IPR011101">
    <property type="entry name" value="DUF5131"/>
</dbReference>
<evidence type="ECO:0000313" key="2">
    <source>
        <dbReference type="Proteomes" id="UP001499930"/>
    </source>
</evidence>
<accession>A0ABN3XPZ7</accession>
<comment type="caution">
    <text evidence="1">The sequence shown here is derived from an EMBL/GenBank/DDBJ whole genome shotgun (WGS) entry which is preliminary data.</text>
</comment>
<organism evidence="1 2">
    <name type="scientific">Streptosporangium longisporum</name>
    <dbReference type="NCBI Taxonomy" id="46187"/>
    <lineage>
        <taxon>Bacteria</taxon>
        <taxon>Bacillati</taxon>
        <taxon>Actinomycetota</taxon>
        <taxon>Actinomycetes</taxon>
        <taxon>Streptosporangiales</taxon>
        <taxon>Streptosporangiaceae</taxon>
        <taxon>Streptosporangium</taxon>
    </lineage>
</organism>
<name>A0ABN3XPZ7_9ACTN</name>
<evidence type="ECO:0000313" key="1">
    <source>
        <dbReference type="EMBL" id="GAA2986334.1"/>
    </source>
</evidence>
<proteinExistence type="predicted"/>
<reference evidence="1 2" key="1">
    <citation type="journal article" date="2019" name="Int. J. Syst. Evol. Microbiol.">
        <title>The Global Catalogue of Microorganisms (GCM) 10K type strain sequencing project: providing services to taxonomists for standard genome sequencing and annotation.</title>
        <authorList>
            <consortium name="The Broad Institute Genomics Platform"/>
            <consortium name="The Broad Institute Genome Sequencing Center for Infectious Disease"/>
            <person name="Wu L."/>
            <person name="Ma J."/>
        </authorList>
    </citation>
    <scope>NUCLEOTIDE SEQUENCE [LARGE SCALE GENOMIC DNA]</scope>
    <source>
        <strain evidence="1 2">JCM 3106</strain>
    </source>
</reference>
<dbReference type="EMBL" id="BAAAWD010000002">
    <property type="protein sequence ID" value="GAA2986334.1"/>
    <property type="molecule type" value="Genomic_DNA"/>
</dbReference>
<keyword evidence="2" id="KW-1185">Reference proteome</keyword>